<comment type="caution">
    <text evidence="7">The sequence shown here is derived from an EMBL/GenBank/DDBJ whole genome shotgun (WGS) entry which is preliminary data.</text>
</comment>
<dbReference type="NCBIfam" id="TIGR01068">
    <property type="entry name" value="thioredoxin"/>
    <property type="match status" value="1"/>
</dbReference>
<dbReference type="InterPro" id="IPR013766">
    <property type="entry name" value="Thioredoxin_domain"/>
</dbReference>
<evidence type="ECO:0000256" key="4">
    <source>
        <dbReference type="ARBA" id="ARBA00023284"/>
    </source>
</evidence>
<protein>
    <submittedName>
        <fullName evidence="7">Thioredoxin</fullName>
    </submittedName>
</protein>
<dbReference type="InterPro" id="IPR005746">
    <property type="entry name" value="Thioredoxin"/>
</dbReference>
<feature type="domain" description="Thioredoxin" evidence="6">
    <location>
        <begin position="30"/>
        <end position="145"/>
    </location>
</feature>
<dbReference type="Proteomes" id="UP000276588">
    <property type="component" value="Unassembled WGS sequence"/>
</dbReference>
<name>A0A3A6PS70_9EURY</name>
<evidence type="ECO:0000313" key="7">
    <source>
        <dbReference type="EMBL" id="RJX44498.1"/>
    </source>
</evidence>
<dbReference type="PROSITE" id="PS51352">
    <property type="entry name" value="THIOREDOXIN_2"/>
    <property type="match status" value="1"/>
</dbReference>
<gene>
    <name evidence="7" type="primary">trxA</name>
    <name evidence="7" type="ORF">DM826_02495</name>
</gene>
<accession>A0A3A6PS70</accession>
<proteinExistence type="predicted"/>
<evidence type="ECO:0000256" key="2">
    <source>
        <dbReference type="ARBA" id="ARBA00022982"/>
    </source>
</evidence>
<organism evidence="7 8">
    <name type="scientific">Halonotius aquaticus</name>
    <dbReference type="NCBI Taxonomy" id="2216978"/>
    <lineage>
        <taxon>Archaea</taxon>
        <taxon>Methanobacteriati</taxon>
        <taxon>Methanobacteriota</taxon>
        <taxon>Stenosarchaea group</taxon>
        <taxon>Halobacteria</taxon>
        <taxon>Halobacteriales</taxon>
        <taxon>Haloferacaceae</taxon>
        <taxon>Halonotius</taxon>
    </lineage>
</organism>
<dbReference type="PRINTS" id="PR00421">
    <property type="entry name" value="THIOREDOXIN"/>
</dbReference>
<keyword evidence="2" id="KW-0249">Electron transport</keyword>
<dbReference type="PANTHER" id="PTHR45663:SF11">
    <property type="entry name" value="GEO12009P1"/>
    <property type="match status" value="1"/>
</dbReference>
<dbReference type="PROSITE" id="PS00194">
    <property type="entry name" value="THIOREDOXIN_1"/>
    <property type="match status" value="1"/>
</dbReference>
<feature type="compositionally biased region" description="Basic and acidic residues" evidence="5">
    <location>
        <begin position="8"/>
        <end position="18"/>
    </location>
</feature>
<dbReference type="SUPFAM" id="SSF52833">
    <property type="entry name" value="Thioredoxin-like"/>
    <property type="match status" value="1"/>
</dbReference>
<evidence type="ECO:0000256" key="1">
    <source>
        <dbReference type="ARBA" id="ARBA00022448"/>
    </source>
</evidence>
<dbReference type="EMBL" id="QKNY01000004">
    <property type="protein sequence ID" value="RJX44498.1"/>
    <property type="molecule type" value="Genomic_DNA"/>
</dbReference>
<evidence type="ECO:0000256" key="3">
    <source>
        <dbReference type="ARBA" id="ARBA00023157"/>
    </source>
</evidence>
<reference evidence="7 8" key="1">
    <citation type="submission" date="2018-06" db="EMBL/GenBank/DDBJ databases">
        <title>Halonotius sp. F13-13 a new haloarchaeeon isolated from a solar saltern from Isla Cristina, Huelva, Spain.</title>
        <authorList>
            <person name="Duran-Viseras A."/>
            <person name="Sanchez-Porro C."/>
            <person name="Ventosa A."/>
        </authorList>
    </citation>
    <scope>NUCLEOTIDE SEQUENCE [LARGE SCALE GENOMIC DNA]</scope>
    <source>
        <strain evidence="7 8">F13-13</strain>
    </source>
</reference>
<dbReference type="GO" id="GO:0015035">
    <property type="term" value="F:protein-disulfide reductase activity"/>
    <property type="evidence" value="ECO:0007669"/>
    <property type="project" value="InterPro"/>
</dbReference>
<dbReference type="AlphaFoldDB" id="A0A3A6PS70"/>
<dbReference type="RefSeq" id="WP_120101079.1">
    <property type="nucleotide sequence ID" value="NZ_QKNY01000004.1"/>
</dbReference>
<dbReference type="CDD" id="cd02947">
    <property type="entry name" value="TRX_family"/>
    <property type="match status" value="1"/>
</dbReference>
<evidence type="ECO:0000256" key="5">
    <source>
        <dbReference type="SAM" id="MobiDB-lite"/>
    </source>
</evidence>
<evidence type="ECO:0000313" key="8">
    <source>
        <dbReference type="Proteomes" id="UP000276588"/>
    </source>
</evidence>
<keyword evidence="3" id="KW-1015">Disulfide bond</keyword>
<dbReference type="InterPro" id="IPR017937">
    <property type="entry name" value="Thioredoxin_CS"/>
</dbReference>
<dbReference type="PANTHER" id="PTHR45663">
    <property type="entry name" value="GEO12009P1"/>
    <property type="match status" value="1"/>
</dbReference>
<sequence length="145" mass="15882">MSDADSIEEIREQKRQELMESLQDGEPSSGADTDGRPDTALETPIHIDGVDHFNEVTAQYDVVLVDFYADWCGPCQQLEPIVEEVAATTDAAVAKVDIDRHQRLAQQHGVQGVPTMVVFSDGKPADRLVGVKSAAQLTNVIDSYR</sequence>
<dbReference type="InterPro" id="IPR036249">
    <property type="entry name" value="Thioredoxin-like_sf"/>
</dbReference>
<feature type="region of interest" description="Disordered" evidence="5">
    <location>
        <begin position="1"/>
        <end position="42"/>
    </location>
</feature>
<keyword evidence="1" id="KW-0813">Transport</keyword>
<keyword evidence="4" id="KW-0676">Redox-active center</keyword>
<dbReference type="Gene3D" id="3.40.30.10">
    <property type="entry name" value="Glutaredoxin"/>
    <property type="match status" value="1"/>
</dbReference>
<dbReference type="OrthoDB" id="35385at2157"/>
<dbReference type="GO" id="GO:0005737">
    <property type="term" value="C:cytoplasm"/>
    <property type="evidence" value="ECO:0007669"/>
    <property type="project" value="TreeGrafter"/>
</dbReference>
<dbReference type="Pfam" id="PF00085">
    <property type="entry name" value="Thioredoxin"/>
    <property type="match status" value="1"/>
</dbReference>
<keyword evidence="8" id="KW-1185">Reference proteome</keyword>
<evidence type="ECO:0000259" key="6">
    <source>
        <dbReference type="PROSITE" id="PS51352"/>
    </source>
</evidence>